<dbReference type="OrthoDB" id="118633at2"/>
<feature type="domain" description="N-acetyltransferase" evidence="1">
    <location>
        <begin position="2"/>
        <end position="143"/>
    </location>
</feature>
<evidence type="ECO:0000259" key="1">
    <source>
        <dbReference type="PROSITE" id="PS51186"/>
    </source>
</evidence>
<dbReference type="InterPro" id="IPR039143">
    <property type="entry name" value="GNPNAT1-like"/>
</dbReference>
<dbReference type="HOGENOM" id="CLU_056607_6_1_9"/>
<dbReference type="PANTHER" id="PTHR13355">
    <property type="entry name" value="GLUCOSAMINE 6-PHOSPHATE N-ACETYLTRANSFERASE"/>
    <property type="match status" value="1"/>
</dbReference>
<organism evidence="2 3">
    <name type="scientific">Clostridium saccharoperbutylacetonicum N1-4(HMT)</name>
    <dbReference type="NCBI Taxonomy" id="931276"/>
    <lineage>
        <taxon>Bacteria</taxon>
        <taxon>Bacillati</taxon>
        <taxon>Bacillota</taxon>
        <taxon>Clostridia</taxon>
        <taxon>Eubacteriales</taxon>
        <taxon>Clostridiaceae</taxon>
        <taxon>Clostridium</taxon>
    </lineage>
</organism>
<name>M1MB44_9CLOT</name>
<dbReference type="Proteomes" id="UP000011728">
    <property type="component" value="Chromosome"/>
</dbReference>
<evidence type="ECO:0000313" key="2">
    <source>
        <dbReference type="EMBL" id="AGF55164.1"/>
    </source>
</evidence>
<dbReference type="RefSeq" id="WP_015391486.1">
    <property type="nucleotide sequence ID" value="NC_020291.1"/>
</dbReference>
<dbReference type="PROSITE" id="PS51186">
    <property type="entry name" value="GNAT"/>
    <property type="match status" value="1"/>
</dbReference>
<dbReference type="InterPro" id="IPR000182">
    <property type="entry name" value="GNAT_dom"/>
</dbReference>
<dbReference type="SUPFAM" id="SSF55729">
    <property type="entry name" value="Acyl-CoA N-acyltransferases (Nat)"/>
    <property type="match status" value="1"/>
</dbReference>
<dbReference type="GO" id="GO:0008080">
    <property type="term" value="F:N-acetyltransferase activity"/>
    <property type="evidence" value="ECO:0007669"/>
    <property type="project" value="TreeGrafter"/>
</dbReference>
<dbReference type="KEGG" id="csr:Cspa_c13940"/>
<reference evidence="2 3" key="1">
    <citation type="submission" date="2013-02" db="EMBL/GenBank/DDBJ databases">
        <title>Genome sequence of Clostridium saccharoperbutylacetonicum N1-4(HMT).</title>
        <authorList>
            <person name="Poehlein A."/>
            <person name="Daniel R."/>
        </authorList>
    </citation>
    <scope>NUCLEOTIDE SEQUENCE [LARGE SCALE GENOMIC DNA]</scope>
    <source>
        <strain evidence="3">N1-4(HMT)</strain>
    </source>
</reference>
<gene>
    <name evidence="2" type="ORF">Cspa_c13940</name>
</gene>
<proteinExistence type="predicted"/>
<dbReference type="STRING" id="36745.CLSAP_13620"/>
<dbReference type="CDD" id="cd04301">
    <property type="entry name" value="NAT_SF"/>
    <property type="match status" value="1"/>
</dbReference>
<dbReference type="eggNOG" id="COG0456">
    <property type="taxonomic scope" value="Bacteria"/>
</dbReference>
<dbReference type="InterPro" id="IPR016181">
    <property type="entry name" value="Acyl_CoA_acyltransferase"/>
</dbReference>
<dbReference type="EMBL" id="CP004121">
    <property type="protein sequence ID" value="AGF55164.1"/>
    <property type="molecule type" value="Genomic_DNA"/>
</dbReference>
<evidence type="ECO:0000313" key="3">
    <source>
        <dbReference type="Proteomes" id="UP000011728"/>
    </source>
</evidence>
<accession>M1MB44</accession>
<dbReference type="PATRIC" id="fig|931276.5.peg.1351"/>
<keyword evidence="3" id="KW-1185">Reference proteome</keyword>
<protein>
    <submittedName>
        <fullName evidence="2">Acetyltransferase, GNAT family</fullName>
    </submittedName>
</protein>
<sequence>MELIRTTENWQRAAAYNVRIEAMVKGFGIRLDQEIDDHDTENTKYIVAFNGRYPVGTCRLNWIDEKTGKIERVCVLEDYRKTGVGKQVILEAEAWIKEQGGNKIIISSRIEAIGFYEKLGYKVDWSTREVNGVFECVNTEKIF</sequence>
<dbReference type="Pfam" id="PF00583">
    <property type="entry name" value="Acetyltransf_1"/>
    <property type="match status" value="1"/>
</dbReference>
<dbReference type="Gene3D" id="3.40.630.30">
    <property type="match status" value="1"/>
</dbReference>
<dbReference type="AlphaFoldDB" id="M1MB44"/>
<keyword evidence="2" id="KW-0808">Transferase</keyword>